<dbReference type="AlphaFoldDB" id="A0A0Q3E4X2"/>
<gene>
    <name evidence="1" type="ORF">BRADI_5g11846v3</name>
</gene>
<name>A0A0Q3E4X2_BRADI</name>
<reference evidence="2" key="3">
    <citation type="submission" date="2018-08" db="UniProtKB">
        <authorList>
            <consortium name="EnsemblPlants"/>
        </authorList>
    </citation>
    <scope>IDENTIFICATION</scope>
    <source>
        <strain evidence="2">cv. Bd21</strain>
    </source>
</reference>
<sequence length="110" mass="12452">MLMHPFERGEKEIKGSICSLCRHPPKHFTFSLSSQPRDGLVRSELEGNFSWLPPLFSPSVHSVLGRKSLSYLTPLLDLLLNPSVTELLPCLSSKFCLFLLFLVENSEFCL</sequence>
<dbReference type="Gramene" id="KQJ82887">
    <property type="protein sequence ID" value="KQJ82887"/>
    <property type="gene ID" value="BRADI_5g11846v3"/>
</dbReference>
<proteinExistence type="predicted"/>
<dbReference type="Proteomes" id="UP000008810">
    <property type="component" value="Chromosome 5"/>
</dbReference>
<reference evidence="1" key="2">
    <citation type="submission" date="2017-06" db="EMBL/GenBank/DDBJ databases">
        <title>WGS assembly of Brachypodium distachyon.</title>
        <authorList>
            <consortium name="The International Brachypodium Initiative"/>
            <person name="Lucas S."/>
            <person name="Harmon-Smith M."/>
            <person name="Lail K."/>
            <person name="Tice H."/>
            <person name="Grimwood J."/>
            <person name="Bruce D."/>
            <person name="Barry K."/>
            <person name="Shu S."/>
            <person name="Lindquist E."/>
            <person name="Wang M."/>
            <person name="Pitluck S."/>
            <person name="Vogel J.P."/>
            <person name="Garvin D.F."/>
            <person name="Mockler T.C."/>
            <person name="Schmutz J."/>
            <person name="Rokhsar D."/>
            <person name="Bevan M.W."/>
        </authorList>
    </citation>
    <scope>NUCLEOTIDE SEQUENCE</scope>
    <source>
        <strain evidence="1">Bd21</strain>
    </source>
</reference>
<evidence type="ECO:0000313" key="1">
    <source>
        <dbReference type="EMBL" id="KQJ82887.1"/>
    </source>
</evidence>
<accession>A0A0Q3E4X2</accession>
<organism evidence="1">
    <name type="scientific">Brachypodium distachyon</name>
    <name type="common">Purple false brome</name>
    <name type="synonym">Trachynia distachya</name>
    <dbReference type="NCBI Taxonomy" id="15368"/>
    <lineage>
        <taxon>Eukaryota</taxon>
        <taxon>Viridiplantae</taxon>
        <taxon>Streptophyta</taxon>
        <taxon>Embryophyta</taxon>
        <taxon>Tracheophyta</taxon>
        <taxon>Spermatophyta</taxon>
        <taxon>Magnoliopsida</taxon>
        <taxon>Liliopsida</taxon>
        <taxon>Poales</taxon>
        <taxon>Poaceae</taxon>
        <taxon>BOP clade</taxon>
        <taxon>Pooideae</taxon>
        <taxon>Stipodae</taxon>
        <taxon>Brachypodieae</taxon>
        <taxon>Brachypodium</taxon>
    </lineage>
</organism>
<protein>
    <submittedName>
        <fullName evidence="1 2">Uncharacterized protein</fullName>
    </submittedName>
</protein>
<dbReference type="EnsemblPlants" id="KQJ82887">
    <property type="protein sequence ID" value="KQJ82887"/>
    <property type="gene ID" value="BRADI_5g11846v3"/>
</dbReference>
<keyword evidence="3" id="KW-1185">Reference proteome</keyword>
<reference evidence="1 2" key="1">
    <citation type="journal article" date="2010" name="Nature">
        <title>Genome sequencing and analysis of the model grass Brachypodium distachyon.</title>
        <authorList>
            <consortium name="International Brachypodium Initiative"/>
        </authorList>
    </citation>
    <scope>NUCLEOTIDE SEQUENCE [LARGE SCALE GENOMIC DNA]</scope>
    <source>
        <strain evidence="1 2">Bd21</strain>
    </source>
</reference>
<evidence type="ECO:0000313" key="2">
    <source>
        <dbReference type="EnsemblPlants" id="KQJ82887"/>
    </source>
</evidence>
<evidence type="ECO:0000313" key="3">
    <source>
        <dbReference type="Proteomes" id="UP000008810"/>
    </source>
</evidence>
<dbReference type="InParanoid" id="A0A0Q3E4X2"/>
<dbReference type="EMBL" id="CM000884">
    <property type="protein sequence ID" value="KQJ82887.1"/>
    <property type="molecule type" value="Genomic_DNA"/>
</dbReference>